<keyword evidence="7" id="KW-1133">Transmembrane helix</keyword>
<organism evidence="12 13">
    <name type="scientific">Lepraria neglecta</name>
    <dbReference type="NCBI Taxonomy" id="209136"/>
    <lineage>
        <taxon>Eukaryota</taxon>
        <taxon>Fungi</taxon>
        <taxon>Dikarya</taxon>
        <taxon>Ascomycota</taxon>
        <taxon>Pezizomycotina</taxon>
        <taxon>Lecanoromycetes</taxon>
        <taxon>OSLEUM clade</taxon>
        <taxon>Lecanoromycetidae</taxon>
        <taxon>Lecanorales</taxon>
        <taxon>Lecanorineae</taxon>
        <taxon>Stereocaulaceae</taxon>
        <taxon>Lepraria</taxon>
    </lineage>
</organism>
<dbReference type="SUPFAM" id="SSF48264">
    <property type="entry name" value="Cytochrome P450"/>
    <property type="match status" value="1"/>
</dbReference>
<dbReference type="GO" id="GO:0020037">
    <property type="term" value="F:heme binding"/>
    <property type="evidence" value="ECO:0007669"/>
    <property type="project" value="InterPro"/>
</dbReference>
<evidence type="ECO:0000256" key="8">
    <source>
        <dbReference type="ARBA" id="ARBA00023002"/>
    </source>
</evidence>
<evidence type="ECO:0000313" key="12">
    <source>
        <dbReference type="EMBL" id="KAK3167685.1"/>
    </source>
</evidence>
<keyword evidence="6" id="KW-0479">Metal-binding</keyword>
<sequence length="126" mass="14160">MAIRRKALQPFSFSGDGPQMPLGSIAAVPMYDIMHDEANYSNANSFDGTRFMLNGSKPGKITDVNETFLLWGTVLRRAAGIIKMAIVHVITNYDVRLEDPDARKTWMSESFTLPYASTKVVFRKRV</sequence>
<reference evidence="12" key="1">
    <citation type="submission" date="2022-11" db="EMBL/GenBank/DDBJ databases">
        <title>Chromosomal genome sequence assembly and mating type (MAT) locus characterization of the leprose asexual lichenized fungus Lepraria neglecta (Nyl.) Erichsen.</title>
        <authorList>
            <person name="Allen J.L."/>
            <person name="Pfeffer B."/>
        </authorList>
    </citation>
    <scope>NUCLEOTIDE SEQUENCE</scope>
    <source>
        <strain evidence="12">Allen 5258</strain>
    </source>
</reference>
<keyword evidence="11" id="KW-0472">Membrane</keyword>
<evidence type="ECO:0000256" key="3">
    <source>
        <dbReference type="ARBA" id="ARBA00010617"/>
    </source>
</evidence>
<dbReference type="GO" id="GO:0016705">
    <property type="term" value="F:oxidoreductase activity, acting on paired donors, with incorporation or reduction of molecular oxygen"/>
    <property type="evidence" value="ECO:0007669"/>
    <property type="project" value="InterPro"/>
</dbReference>
<dbReference type="GO" id="GO:0004497">
    <property type="term" value="F:monooxygenase activity"/>
    <property type="evidence" value="ECO:0007669"/>
    <property type="project" value="UniProtKB-KW"/>
</dbReference>
<dbReference type="PANTHER" id="PTHR46206:SF5">
    <property type="entry name" value="P450, PUTATIVE (EUROFUNG)-RELATED"/>
    <property type="match status" value="1"/>
</dbReference>
<proteinExistence type="inferred from homology"/>
<name>A0AAD9YY03_9LECA</name>
<comment type="similarity">
    <text evidence="3">Belongs to the cytochrome P450 family.</text>
</comment>
<dbReference type="Proteomes" id="UP001276659">
    <property type="component" value="Unassembled WGS sequence"/>
</dbReference>
<protein>
    <submittedName>
        <fullName evidence="12">Uncharacterized protein</fullName>
    </submittedName>
</protein>
<keyword evidence="9" id="KW-0408">Iron</keyword>
<dbReference type="Gene3D" id="1.10.630.10">
    <property type="entry name" value="Cytochrome P450"/>
    <property type="match status" value="1"/>
</dbReference>
<evidence type="ECO:0000256" key="9">
    <source>
        <dbReference type="ARBA" id="ARBA00023004"/>
    </source>
</evidence>
<keyword evidence="8" id="KW-0560">Oxidoreductase</keyword>
<evidence type="ECO:0000256" key="1">
    <source>
        <dbReference type="ARBA" id="ARBA00001971"/>
    </source>
</evidence>
<dbReference type="GO" id="GO:0016020">
    <property type="term" value="C:membrane"/>
    <property type="evidence" value="ECO:0007669"/>
    <property type="project" value="UniProtKB-SubCell"/>
</dbReference>
<evidence type="ECO:0000256" key="5">
    <source>
        <dbReference type="ARBA" id="ARBA00022692"/>
    </source>
</evidence>
<dbReference type="EMBL" id="JASNWA010000011">
    <property type="protein sequence ID" value="KAK3167685.1"/>
    <property type="molecule type" value="Genomic_DNA"/>
</dbReference>
<evidence type="ECO:0000256" key="2">
    <source>
        <dbReference type="ARBA" id="ARBA00004370"/>
    </source>
</evidence>
<keyword evidence="4" id="KW-0349">Heme</keyword>
<comment type="cofactor">
    <cofactor evidence="1">
        <name>heme</name>
        <dbReference type="ChEBI" id="CHEBI:30413"/>
    </cofactor>
</comment>
<dbReference type="GO" id="GO:0005506">
    <property type="term" value="F:iron ion binding"/>
    <property type="evidence" value="ECO:0007669"/>
    <property type="project" value="InterPro"/>
</dbReference>
<evidence type="ECO:0000256" key="7">
    <source>
        <dbReference type="ARBA" id="ARBA00022989"/>
    </source>
</evidence>
<comment type="subcellular location">
    <subcellularLocation>
        <location evidence="2">Membrane</location>
    </subcellularLocation>
</comment>
<keyword evidence="13" id="KW-1185">Reference proteome</keyword>
<keyword evidence="10" id="KW-0503">Monooxygenase</keyword>
<keyword evidence="5" id="KW-0812">Transmembrane</keyword>
<evidence type="ECO:0000256" key="10">
    <source>
        <dbReference type="ARBA" id="ARBA00023033"/>
    </source>
</evidence>
<accession>A0AAD9YY03</accession>
<evidence type="ECO:0000256" key="4">
    <source>
        <dbReference type="ARBA" id="ARBA00022617"/>
    </source>
</evidence>
<dbReference type="InterPro" id="IPR036396">
    <property type="entry name" value="Cyt_P450_sf"/>
</dbReference>
<dbReference type="PANTHER" id="PTHR46206">
    <property type="entry name" value="CYTOCHROME P450"/>
    <property type="match status" value="1"/>
</dbReference>
<dbReference type="AlphaFoldDB" id="A0AAD9YY03"/>
<comment type="caution">
    <text evidence="12">The sequence shown here is derived from an EMBL/GenBank/DDBJ whole genome shotgun (WGS) entry which is preliminary data.</text>
</comment>
<evidence type="ECO:0000256" key="6">
    <source>
        <dbReference type="ARBA" id="ARBA00022723"/>
    </source>
</evidence>
<gene>
    <name evidence="12" type="ORF">OEA41_010812</name>
</gene>
<evidence type="ECO:0000256" key="11">
    <source>
        <dbReference type="ARBA" id="ARBA00023136"/>
    </source>
</evidence>
<evidence type="ECO:0000313" key="13">
    <source>
        <dbReference type="Proteomes" id="UP001276659"/>
    </source>
</evidence>